<feature type="transmembrane region" description="Helical" evidence="1">
    <location>
        <begin position="15"/>
        <end position="36"/>
    </location>
</feature>
<keyword evidence="1" id="KW-0472">Membrane</keyword>
<sequence length="92" mass="10684">SGKMQISNATNTWDWLQYIVLLWEIEIACFLGWHTFQHLRFLSAVKRWSEDIEDTAILELFTRTKGELGIQDNIILKSCACIKTPMLVGLLR</sequence>
<dbReference type="EMBL" id="JAINUY010000100">
    <property type="protein sequence ID" value="MBZ4037903.1"/>
    <property type="molecule type" value="Genomic_DNA"/>
</dbReference>
<evidence type="ECO:0000313" key="2">
    <source>
        <dbReference type="EMBL" id="MBZ4037903.1"/>
    </source>
</evidence>
<dbReference type="Proteomes" id="UP001139366">
    <property type="component" value="Unassembled WGS sequence"/>
</dbReference>
<proteinExistence type="predicted"/>
<evidence type="ECO:0000256" key="1">
    <source>
        <dbReference type="SAM" id="Phobius"/>
    </source>
</evidence>
<keyword evidence="1" id="KW-0812">Transmembrane</keyword>
<keyword evidence="3" id="KW-1185">Reference proteome</keyword>
<gene>
    <name evidence="2" type="ORF">K6T82_24370</name>
</gene>
<organism evidence="2 3">
    <name type="scientific">Flavobacterium potami</name>
    <dbReference type="NCBI Taxonomy" id="2872310"/>
    <lineage>
        <taxon>Bacteria</taxon>
        <taxon>Pseudomonadati</taxon>
        <taxon>Bacteroidota</taxon>
        <taxon>Flavobacteriia</taxon>
        <taxon>Flavobacteriales</taxon>
        <taxon>Flavobacteriaceae</taxon>
        <taxon>Flavobacterium</taxon>
    </lineage>
</organism>
<dbReference type="RefSeq" id="WP_223711671.1">
    <property type="nucleotide sequence ID" value="NZ_JAINUY010000100.1"/>
</dbReference>
<feature type="non-terminal residue" evidence="2">
    <location>
        <position position="92"/>
    </location>
</feature>
<protein>
    <submittedName>
        <fullName evidence="2">Uncharacterized protein</fullName>
    </submittedName>
</protein>
<reference evidence="2 3" key="1">
    <citation type="journal article" date="2023" name="Antonie Van Leeuwenhoek">
        <title>Flavobacterium potami sp. nov., a multi-metal resistance genes harbouring bacterium isolated from shallow river silt.</title>
        <authorList>
            <person name="Li S."/>
            <person name="Mao S."/>
            <person name="Mu W."/>
            <person name="Guo B."/>
            <person name="Li C."/>
            <person name="Zhu Q."/>
            <person name="Hou X."/>
            <person name="Zhao Y."/>
            <person name="Wei S."/>
            <person name="Liu H."/>
            <person name="Liu A."/>
        </authorList>
    </citation>
    <scope>NUCLEOTIDE SEQUENCE [LARGE SCALE GENOMIC DNA]</scope>
    <source>
        <strain evidence="2 3">17A</strain>
    </source>
</reference>
<evidence type="ECO:0000313" key="3">
    <source>
        <dbReference type="Proteomes" id="UP001139366"/>
    </source>
</evidence>
<name>A0A9X1HGF9_9FLAO</name>
<comment type="caution">
    <text evidence="2">The sequence shown here is derived from an EMBL/GenBank/DDBJ whole genome shotgun (WGS) entry which is preliminary data.</text>
</comment>
<accession>A0A9X1HGF9</accession>
<feature type="non-terminal residue" evidence="2">
    <location>
        <position position="1"/>
    </location>
</feature>
<dbReference type="AlphaFoldDB" id="A0A9X1HGF9"/>
<keyword evidence="1" id="KW-1133">Transmembrane helix</keyword>